<dbReference type="PROSITE" id="PS51160">
    <property type="entry name" value="ACYLPHOSPHATASE_3"/>
    <property type="match status" value="1"/>
</dbReference>
<comment type="similarity">
    <text evidence="1 5">Belongs to the acylphosphatase family.</text>
</comment>
<evidence type="ECO:0000256" key="2">
    <source>
        <dbReference type="ARBA" id="ARBA00012150"/>
    </source>
</evidence>
<dbReference type="PANTHER" id="PTHR47268">
    <property type="entry name" value="ACYLPHOSPHATASE"/>
    <property type="match status" value="1"/>
</dbReference>
<keyword evidence="8" id="KW-1185">Reference proteome</keyword>
<dbReference type="EMBL" id="JBHUIP010000013">
    <property type="protein sequence ID" value="MFD2264288.1"/>
    <property type="molecule type" value="Genomic_DNA"/>
</dbReference>
<comment type="catalytic activity">
    <reaction evidence="3 4">
        <text>an acyl phosphate + H2O = a carboxylate + phosphate + H(+)</text>
        <dbReference type="Rhea" id="RHEA:14965"/>
        <dbReference type="ChEBI" id="CHEBI:15377"/>
        <dbReference type="ChEBI" id="CHEBI:15378"/>
        <dbReference type="ChEBI" id="CHEBI:29067"/>
        <dbReference type="ChEBI" id="CHEBI:43474"/>
        <dbReference type="ChEBI" id="CHEBI:59918"/>
        <dbReference type="EC" id="3.6.1.7"/>
    </reaction>
</comment>
<dbReference type="EC" id="3.6.1.7" evidence="2 4"/>
<feature type="active site" evidence="4">
    <location>
        <position position="36"/>
    </location>
</feature>
<dbReference type="PRINTS" id="PR00112">
    <property type="entry name" value="ACYLPHPHTASE"/>
</dbReference>
<proteinExistence type="inferred from homology"/>
<keyword evidence="4" id="KW-0378">Hydrolase</keyword>
<comment type="caution">
    <text evidence="7">The sequence shown here is derived from an EMBL/GenBank/DDBJ whole genome shotgun (WGS) entry which is preliminary data.</text>
</comment>
<dbReference type="Proteomes" id="UP001597295">
    <property type="component" value="Unassembled WGS sequence"/>
</dbReference>
<dbReference type="RefSeq" id="WP_379877360.1">
    <property type="nucleotide sequence ID" value="NZ_JBHUIP010000013.1"/>
</dbReference>
<evidence type="ECO:0000313" key="8">
    <source>
        <dbReference type="Proteomes" id="UP001597295"/>
    </source>
</evidence>
<dbReference type="InterPro" id="IPR001792">
    <property type="entry name" value="Acylphosphatase-like_dom"/>
</dbReference>
<dbReference type="InterPro" id="IPR020456">
    <property type="entry name" value="Acylphosphatase"/>
</dbReference>
<dbReference type="PANTHER" id="PTHR47268:SF4">
    <property type="entry name" value="ACYLPHOSPHATASE"/>
    <property type="match status" value="1"/>
</dbReference>
<accession>A0ABW5DUB4</accession>
<evidence type="ECO:0000256" key="1">
    <source>
        <dbReference type="ARBA" id="ARBA00005614"/>
    </source>
</evidence>
<sequence>MRTVHVMIKGRVQGVGYRDWTVRTAKRHGLSGWVRNRMDGSVEAVFSGDELAVSAMLADCQRGPSISQVTEIVTSDAEAPSASGFERLPTV</sequence>
<organism evidence="7 8">
    <name type="scientific">Lacibacterium aquatile</name>
    <dbReference type="NCBI Taxonomy" id="1168082"/>
    <lineage>
        <taxon>Bacteria</taxon>
        <taxon>Pseudomonadati</taxon>
        <taxon>Pseudomonadota</taxon>
        <taxon>Alphaproteobacteria</taxon>
        <taxon>Rhodospirillales</taxon>
        <taxon>Rhodospirillaceae</taxon>
    </lineage>
</organism>
<evidence type="ECO:0000256" key="4">
    <source>
        <dbReference type="PROSITE-ProRule" id="PRU00520"/>
    </source>
</evidence>
<dbReference type="NCBIfam" id="NF010996">
    <property type="entry name" value="PRK14421.1"/>
    <property type="match status" value="1"/>
</dbReference>
<feature type="domain" description="Acylphosphatase-like" evidence="6">
    <location>
        <begin position="3"/>
        <end position="89"/>
    </location>
</feature>
<feature type="active site" evidence="4">
    <location>
        <position position="18"/>
    </location>
</feature>
<dbReference type="InterPro" id="IPR017968">
    <property type="entry name" value="Acylphosphatase_CS"/>
</dbReference>
<dbReference type="Gene3D" id="3.30.70.100">
    <property type="match status" value="1"/>
</dbReference>
<name>A0ABW5DUB4_9PROT</name>
<dbReference type="Pfam" id="PF00708">
    <property type="entry name" value="Acylphosphatase"/>
    <property type="match status" value="1"/>
</dbReference>
<evidence type="ECO:0000256" key="3">
    <source>
        <dbReference type="ARBA" id="ARBA00047645"/>
    </source>
</evidence>
<reference evidence="8" key="1">
    <citation type="journal article" date="2019" name="Int. J. Syst. Evol. Microbiol.">
        <title>The Global Catalogue of Microorganisms (GCM) 10K type strain sequencing project: providing services to taxonomists for standard genome sequencing and annotation.</title>
        <authorList>
            <consortium name="The Broad Institute Genomics Platform"/>
            <consortium name="The Broad Institute Genome Sequencing Center for Infectious Disease"/>
            <person name="Wu L."/>
            <person name="Ma J."/>
        </authorList>
    </citation>
    <scope>NUCLEOTIDE SEQUENCE [LARGE SCALE GENOMIC DNA]</scope>
    <source>
        <strain evidence="8">CGMCC 1.19062</strain>
    </source>
</reference>
<dbReference type="SUPFAM" id="SSF54975">
    <property type="entry name" value="Acylphosphatase/BLUF domain-like"/>
    <property type="match status" value="1"/>
</dbReference>
<dbReference type="InterPro" id="IPR036046">
    <property type="entry name" value="Acylphosphatase-like_dom_sf"/>
</dbReference>
<dbReference type="PROSITE" id="PS00151">
    <property type="entry name" value="ACYLPHOSPHATASE_2"/>
    <property type="match status" value="1"/>
</dbReference>
<evidence type="ECO:0000256" key="5">
    <source>
        <dbReference type="RuleBase" id="RU004168"/>
    </source>
</evidence>
<evidence type="ECO:0000259" key="6">
    <source>
        <dbReference type="PROSITE" id="PS51160"/>
    </source>
</evidence>
<protein>
    <recommendedName>
        <fullName evidence="2 4">acylphosphatase</fullName>
        <ecNumber evidence="2 4">3.6.1.7</ecNumber>
    </recommendedName>
</protein>
<evidence type="ECO:0000313" key="7">
    <source>
        <dbReference type="EMBL" id="MFD2264288.1"/>
    </source>
</evidence>
<gene>
    <name evidence="7" type="ORF">ACFSM5_15400</name>
</gene>